<gene>
    <name evidence="8" type="ORF">A2627_04720</name>
</gene>
<evidence type="ECO:0000256" key="3">
    <source>
        <dbReference type="ARBA" id="ARBA00014856"/>
    </source>
</evidence>
<reference evidence="8 9" key="1">
    <citation type="journal article" date="2016" name="Nat. Commun.">
        <title>Thousands of microbial genomes shed light on interconnected biogeochemical processes in an aquifer system.</title>
        <authorList>
            <person name="Anantharaman K."/>
            <person name="Brown C.T."/>
            <person name="Hug L.A."/>
            <person name="Sharon I."/>
            <person name="Castelle C.J."/>
            <person name="Probst A.J."/>
            <person name="Thomas B.C."/>
            <person name="Singh A."/>
            <person name="Wilkins M.J."/>
            <person name="Karaoz U."/>
            <person name="Brodie E.L."/>
            <person name="Williams K.H."/>
            <person name="Hubbard S.S."/>
            <person name="Banfield J.F."/>
        </authorList>
    </citation>
    <scope>NUCLEOTIDE SEQUENCE [LARGE SCALE GENOMIC DNA]</scope>
</reference>
<evidence type="ECO:0000256" key="4">
    <source>
        <dbReference type="ARBA" id="ARBA00032988"/>
    </source>
</evidence>
<dbReference type="Gene3D" id="3.60.15.10">
    <property type="entry name" value="Ribonuclease Z/Hydroxyacylglutathione hydrolase-like"/>
    <property type="match status" value="1"/>
</dbReference>
<dbReference type="PANTHER" id="PTHR23200:SF48">
    <property type="entry name" value="METALLO-BETA-LACTAMASE DOMAIN-CONTAINING PROTEIN 1"/>
    <property type="match status" value="1"/>
</dbReference>
<feature type="domain" description="Metallo-beta-lactamase" evidence="7">
    <location>
        <begin position="23"/>
        <end position="184"/>
    </location>
</feature>
<dbReference type="InterPro" id="IPR036866">
    <property type="entry name" value="RibonucZ/Hydroxyglut_hydro"/>
</dbReference>
<comment type="function">
    <text evidence="6">Endoribonuclease that catalyzes the hydrolysis of histone-coding pre-mRNA 3'-end. Involved in histone pre-mRNA processing during the S-phase of the cell cycle, which is required for entering/progressing through S-phase. Cleaves histone pre-mRNA at a major and a minor cleavage site after the 5'-ACCCA-3' and the 5'-ACCCACA-3' sequence, respectively, and located downstream of the stem-loop. May require the presence of the HDE element located at the histone pre-RNA 3'-end to avoid non-specific cleavage.</text>
</comment>
<dbReference type="AlphaFoldDB" id="A0A1F7YME3"/>
<dbReference type="CDD" id="cd07711">
    <property type="entry name" value="MBLAC1-like_MBL-fold"/>
    <property type="match status" value="1"/>
</dbReference>
<comment type="catalytic activity">
    <reaction evidence="5">
        <text>a ribonucleotidyl-ribonucleotide-RNA + H2O = a 3'-end ribonucleotide-RNA + a 5'-end 5'-phospho-ribonucleoside-RNA + H(+)</text>
        <dbReference type="Rhea" id="RHEA:68096"/>
        <dbReference type="Rhea" id="RHEA-COMP:15179"/>
        <dbReference type="Rhea" id="RHEA-COMP:17355"/>
        <dbReference type="Rhea" id="RHEA-COMP:17428"/>
        <dbReference type="ChEBI" id="CHEBI:15377"/>
        <dbReference type="ChEBI" id="CHEBI:15378"/>
        <dbReference type="ChEBI" id="CHEBI:74896"/>
        <dbReference type="ChEBI" id="CHEBI:138282"/>
        <dbReference type="ChEBI" id="CHEBI:173118"/>
    </reaction>
    <physiologicalReaction direction="left-to-right" evidence="5">
        <dbReference type="Rhea" id="RHEA:68097"/>
    </physiologicalReaction>
</comment>
<dbReference type="GO" id="GO:0005829">
    <property type="term" value="C:cytosol"/>
    <property type="evidence" value="ECO:0007669"/>
    <property type="project" value="UniProtKB-SubCell"/>
</dbReference>
<dbReference type="InterPro" id="IPR039344">
    <property type="entry name" value="MBLAC1"/>
</dbReference>
<sequence>MNKVKVLIEGYARVSSGGTWDATSSATLIDTGKFKVIVDPGCNRKLLLRRIKKEGLKTSDINYVFLSHYHLDHCLLTGIFENATVFDSSVWQKRSIGGDLAGDTLPETDIKIIKTPGHTLDHASLLIPTSEGKVLISADVFWWKENEEGKVDIDKVDEFALDINALKASRKKALEIADFIIPGHGKMFKVGR</sequence>
<dbReference type="Proteomes" id="UP000178851">
    <property type="component" value="Unassembled WGS sequence"/>
</dbReference>
<evidence type="ECO:0000256" key="2">
    <source>
        <dbReference type="ARBA" id="ARBA00011738"/>
    </source>
</evidence>
<evidence type="ECO:0000256" key="5">
    <source>
        <dbReference type="ARBA" id="ARBA00044690"/>
    </source>
</evidence>
<evidence type="ECO:0000259" key="7">
    <source>
        <dbReference type="SMART" id="SM00849"/>
    </source>
</evidence>
<accession>A0A1F7YME3</accession>
<comment type="subunit">
    <text evidence="2">Homodimer.</text>
</comment>
<name>A0A1F7YME3_9BACT</name>
<dbReference type="EMBL" id="MGGI01000003">
    <property type="protein sequence ID" value="OGM27715.1"/>
    <property type="molecule type" value="Genomic_DNA"/>
</dbReference>
<evidence type="ECO:0000313" key="9">
    <source>
        <dbReference type="Proteomes" id="UP000178851"/>
    </source>
</evidence>
<dbReference type="SUPFAM" id="SSF56281">
    <property type="entry name" value="Metallo-hydrolase/oxidoreductase"/>
    <property type="match status" value="1"/>
</dbReference>
<dbReference type="InterPro" id="IPR001279">
    <property type="entry name" value="Metallo-B-lactamas"/>
</dbReference>
<protein>
    <recommendedName>
        <fullName evidence="3">Metallo-beta-lactamase domain-containing protein 1</fullName>
    </recommendedName>
    <alternativeName>
        <fullName evidence="4">Endoribonuclease MBLAC1</fullName>
    </alternativeName>
</protein>
<proteinExistence type="predicted"/>
<dbReference type="Pfam" id="PF00753">
    <property type="entry name" value="Lactamase_B"/>
    <property type="match status" value="1"/>
</dbReference>
<comment type="caution">
    <text evidence="8">The sequence shown here is derived from an EMBL/GenBank/DDBJ whole genome shotgun (WGS) entry which is preliminary data.</text>
</comment>
<comment type="subcellular location">
    <subcellularLocation>
        <location evidence="1">Cytoplasm</location>
        <location evidence="1">Cytosol</location>
    </subcellularLocation>
</comment>
<dbReference type="PANTHER" id="PTHR23200">
    <property type="entry name" value="METALLO-BETA-LACTAMASE DOMAIN-CONTAINING PROTEIN 1"/>
    <property type="match status" value="1"/>
</dbReference>
<dbReference type="SMART" id="SM00849">
    <property type="entry name" value="Lactamase_B"/>
    <property type="match status" value="1"/>
</dbReference>
<organism evidence="8 9">
    <name type="scientific">Candidatus Woesebacteria bacterium RIFCSPHIGHO2_01_FULL_39_28</name>
    <dbReference type="NCBI Taxonomy" id="1802496"/>
    <lineage>
        <taxon>Bacteria</taxon>
        <taxon>Candidatus Woeseibacteriota</taxon>
    </lineage>
</organism>
<evidence type="ECO:0000313" key="8">
    <source>
        <dbReference type="EMBL" id="OGM27715.1"/>
    </source>
</evidence>
<evidence type="ECO:0000256" key="1">
    <source>
        <dbReference type="ARBA" id="ARBA00004514"/>
    </source>
</evidence>
<evidence type="ECO:0000256" key="6">
    <source>
        <dbReference type="ARBA" id="ARBA00045869"/>
    </source>
</evidence>